<name>A0ABQ2GBK7_9ACTN</name>
<reference evidence="3" key="1">
    <citation type="journal article" date="2019" name="Int. J. Syst. Evol. Microbiol.">
        <title>The Global Catalogue of Microorganisms (GCM) 10K type strain sequencing project: providing services to taxonomists for standard genome sequencing and annotation.</title>
        <authorList>
            <consortium name="The Broad Institute Genomics Platform"/>
            <consortium name="The Broad Institute Genome Sequencing Center for Infectious Disease"/>
            <person name="Wu L."/>
            <person name="Ma J."/>
        </authorList>
    </citation>
    <scope>NUCLEOTIDE SEQUENCE [LARGE SCALE GENOMIC DNA]</scope>
    <source>
        <strain evidence="3">CGMCC 4.5581</strain>
    </source>
</reference>
<protein>
    <submittedName>
        <fullName evidence="2">Uncharacterized protein</fullName>
    </submittedName>
</protein>
<organism evidence="2 3">
    <name type="scientific">Modestobacter marinus</name>
    <dbReference type="NCBI Taxonomy" id="477641"/>
    <lineage>
        <taxon>Bacteria</taxon>
        <taxon>Bacillati</taxon>
        <taxon>Actinomycetota</taxon>
        <taxon>Actinomycetes</taxon>
        <taxon>Geodermatophilales</taxon>
        <taxon>Geodermatophilaceae</taxon>
        <taxon>Modestobacter</taxon>
    </lineage>
</organism>
<dbReference type="Proteomes" id="UP000648663">
    <property type="component" value="Unassembled WGS sequence"/>
</dbReference>
<dbReference type="EMBL" id="BMMI01000015">
    <property type="protein sequence ID" value="GGL85108.1"/>
    <property type="molecule type" value="Genomic_DNA"/>
</dbReference>
<evidence type="ECO:0000256" key="1">
    <source>
        <dbReference type="SAM" id="MobiDB-lite"/>
    </source>
</evidence>
<sequence length="198" mass="21010">MLTRRPKGNVPYLWVGPGEPHKADESFRRASRAARTLDTFADVTESRDTHIGGDRSTGSAEGPQSVEGGFQVREVGGALVLLRPAPPEPEFMMQALISGRVAVIEGGCIGIAGGREGHLVAWPSTTTFDSDGIALQVPGLGVFRVGDFLRGGGGFGYSSNMALPAAIVPCATHEVAVLNEVQWESGQSRADRRQVRRA</sequence>
<keyword evidence="3" id="KW-1185">Reference proteome</keyword>
<feature type="region of interest" description="Disordered" evidence="1">
    <location>
        <begin position="40"/>
        <end position="66"/>
    </location>
</feature>
<accession>A0ABQ2GBK7</accession>
<feature type="compositionally biased region" description="Basic and acidic residues" evidence="1">
    <location>
        <begin position="44"/>
        <end position="53"/>
    </location>
</feature>
<evidence type="ECO:0000313" key="3">
    <source>
        <dbReference type="Proteomes" id="UP000648663"/>
    </source>
</evidence>
<proteinExistence type="predicted"/>
<evidence type="ECO:0000313" key="2">
    <source>
        <dbReference type="EMBL" id="GGL85108.1"/>
    </source>
</evidence>
<gene>
    <name evidence="2" type="ORF">GCM10011589_46920</name>
</gene>
<comment type="caution">
    <text evidence="2">The sequence shown here is derived from an EMBL/GenBank/DDBJ whole genome shotgun (WGS) entry which is preliminary data.</text>
</comment>